<feature type="signal peptide" evidence="1">
    <location>
        <begin position="1"/>
        <end position="18"/>
    </location>
</feature>
<reference evidence="2 3" key="1">
    <citation type="submission" date="2018-10" db="EMBL/GenBank/DDBJ databases">
        <authorList>
            <person name="Criscuolo A."/>
        </authorList>
    </citation>
    <scope>NUCLEOTIDE SEQUENCE [LARGE SCALE GENOMIC DNA]</scope>
    <source>
        <strain evidence="2">DnA1</strain>
    </source>
</reference>
<gene>
    <name evidence="2" type="ORF">PIGHUM_01130</name>
</gene>
<name>A0A3P4B012_9BURK</name>
<keyword evidence="3" id="KW-1185">Reference proteome</keyword>
<evidence type="ECO:0000313" key="2">
    <source>
        <dbReference type="EMBL" id="VCU69070.1"/>
    </source>
</evidence>
<dbReference type="EMBL" id="UWPJ01000010">
    <property type="protein sequence ID" value="VCU69070.1"/>
    <property type="molecule type" value="Genomic_DNA"/>
</dbReference>
<dbReference type="AlphaFoldDB" id="A0A3P4B012"/>
<proteinExistence type="predicted"/>
<dbReference type="OrthoDB" id="8684796at2"/>
<protein>
    <submittedName>
        <fullName evidence="2">Uncharacterized protein</fullName>
    </submittedName>
</protein>
<evidence type="ECO:0000313" key="3">
    <source>
        <dbReference type="Proteomes" id="UP000277294"/>
    </source>
</evidence>
<feature type="chain" id="PRO_5018044684" evidence="1">
    <location>
        <begin position="19"/>
        <end position="225"/>
    </location>
</feature>
<evidence type="ECO:0000256" key="1">
    <source>
        <dbReference type="SAM" id="SignalP"/>
    </source>
</evidence>
<sequence>MKNIRVVVLGLAAGGCMGALGVADGQAAVPQGRGAWADSTHVTGIAQRVMPQIPAASSPVEPDTGPVPVSAPTSISELLERMNGADLYYREIWDTRSGWQELPSILRVQVRADRADIQMHNVGNNTWGSLCSFTPLNTSCQVDIGTARISMSITPASITVTGASCQSWMSGSASAWAVYGWEQYLAQVGAFANQNQFLQSVDNGYRGYFFQSGSFASSCYVEMPG</sequence>
<keyword evidence="1" id="KW-0732">Signal</keyword>
<dbReference type="Proteomes" id="UP000277294">
    <property type="component" value="Unassembled WGS sequence"/>
</dbReference>
<dbReference type="PROSITE" id="PS51257">
    <property type="entry name" value="PROKAR_LIPOPROTEIN"/>
    <property type="match status" value="1"/>
</dbReference>
<organism evidence="2 3">
    <name type="scientific">Pigmentiphaga humi</name>
    <dbReference type="NCBI Taxonomy" id="2478468"/>
    <lineage>
        <taxon>Bacteria</taxon>
        <taxon>Pseudomonadati</taxon>
        <taxon>Pseudomonadota</taxon>
        <taxon>Betaproteobacteria</taxon>
        <taxon>Burkholderiales</taxon>
        <taxon>Alcaligenaceae</taxon>
        <taxon>Pigmentiphaga</taxon>
    </lineage>
</organism>
<accession>A0A3P4B012</accession>
<dbReference type="RefSeq" id="WP_124078430.1">
    <property type="nucleotide sequence ID" value="NZ_UWPJ01000010.1"/>
</dbReference>